<evidence type="ECO:0000313" key="1">
    <source>
        <dbReference type="EMBL" id="MBW8682878.1"/>
    </source>
</evidence>
<gene>
    <name evidence="1" type="ORF">K1Y79_00910</name>
</gene>
<sequence>MIEQSLQDHLQRKNPRSYYAGSFFLRYLRHDNPVRYASYADEPFMVATPATALQMLAYWTDQYTNYA</sequence>
<organism evidence="1 2">
    <name type="scientific">Chitinophaga rhizophila</name>
    <dbReference type="NCBI Taxonomy" id="2866212"/>
    <lineage>
        <taxon>Bacteria</taxon>
        <taxon>Pseudomonadati</taxon>
        <taxon>Bacteroidota</taxon>
        <taxon>Chitinophagia</taxon>
        <taxon>Chitinophagales</taxon>
        <taxon>Chitinophagaceae</taxon>
        <taxon>Chitinophaga</taxon>
    </lineage>
</organism>
<dbReference type="EMBL" id="JAICCF010000001">
    <property type="protein sequence ID" value="MBW8682878.1"/>
    <property type="molecule type" value="Genomic_DNA"/>
</dbReference>
<protein>
    <submittedName>
        <fullName evidence="1">Uncharacterized protein</fullName>
    </submittedName>
</protein>
<dbReference type="RefSeq" id="WP_220248114.1">
    <property type="nucleotide sequence ID" value="NZ_JAICCF010000001.1"/>
</dbReference>
<keyword evidence="2" id="KW-1185">Reference proteome</keyword>
<reference evidence="1 2" key="1">
    <citation type="submission" date="2021-08" db="EMBL/GenBank/DDBJ databases">
        <title>The genome sequence of Chitinophaga sp. B61.</title>
        <authorList>
            <person name="Zhang X."/>
        </authorList>
    </citation>
    <scope>NUCLEOTIDE SEQUENCE [LARGE SCALE GENOMIC DNA]</scope>
    <source>
        <strain evidence="1 2">B61</strain>
    </source>
</reference>
<comment type="caution">
    <text evidence="1">The sequence shown here is derived from an EMBL/GenBank/DDBJ whole genome shotgun (WGS) entry which is preliminary data.</text>
</comment>
<proteinExistence type="predicted"/>
<name>A0ABS7G5I1_9BACT</name>
<accession>A0ABS7G5I1</accession>
<evidence type="ECO:0000313" key="2">
    <source>
        <dbReference type="Proteomes" id="UP000812961"/>
    </source>
</evidence>
<dbReference type="Proteomes" id="UP000812961">
    <property type="component" value="Unassembled WGS sequence"/>
</dbReference>